<organism evidence="2 3">
    <name type="scientific">Roseovarius nubinhibens</name>
    <dbReference type="NCBI Taxonomy" id="314263"/>
    <lineage>
        <taxon>Bacteria</taxon>
        <taxon>Pseudomonadati</taxon>
        <taxon>Pseudomonadota</taxon>
        <taxon>Alphaproteobacteria</taxon>
        <taxon>Rhodobacterales</taxon>
        <taxon>Roseobacteraceae</taxon>
        <taxon>Roseovarius</taxon>
    </lineage>
</organism>
<protein>
    <recommendedName>
        <fullName evidence="1">TNase-like domain-containing protein</fullName>
    </recommendedName>
</protein>
<sequence length="105" mass="11450">MVDGDTVRMVCPDLGAVSGRILSYDTPELKARCPSELGKAVAATFYLRWQLWTAGEVTARPTGTDRYDRALTVLAVDGELVGRSLVEAGLARWYNGGKRRSWCGA</sequence>
<dbReference type="Proteomes" id="UP000264719">
    <property type="component" value="Unassembled WGS sequence"/>
</dbReference>
<dbReference type="AlphaFoldDB" id="A0A348WGK6"/>
<evidence type="ECO:0000313" key="3">
    <source>
        <dbReference type="Proteomes" id="UP000264719"/>
    </source>
</evidence>
<gene>
    <name evidence="2" type="ORF">DCS45_17595</name>
</gene>
<dbReference type="EMBL" id="DMVW01000170">
    <property type="protein sequence ID" value="HAR53668.1"/>
    <property type="molecule type" value="Genomic_DNA"/>
</dbReference>
<dbReference type="SUPFAM" id="SSF50199">
    <property type="entry name" value="Staphylococcal nuclease"/>
    <property type="match status" value="1"/>
</dbReference>
<dbReference type="InterPro" id="IPR035437">
    <property type="entry name" value="SNase_OB-fold_sf"/>
</dbReference>
<evidence type="ECO:0000313" key="2">
    <source>
        <dbReference type="EMBL" id="HAR53668.1"/>
    </source>
</evidence>
<comment type="caution">
    <text evidence="2">The sequence shown here is derived from an EMBL/GenBank/DDBJ whole genome shotgun (WGS) entry which is preliminary data.</text>
</comment>
<reference evidence="2 3" key="1">
    <citation type="journal article" date="2018" name="Nat. Biotechnol.">
        <title>A standardized bacterial taxonomy based on genome phylogeny substantially revises the tree of life.</title>
        <authorList>
            <person name="Parks D.H."/>
            <person name="Chuvochina M."/>
            <person name="Waite D.W."/>
            <person name="Rinke C."/>
            <person name="Skarshewski A."/>
            <person name="Chaumeil P.A."/>
            <person name="Hugenholtz P."/>
        </authorList>
    </citation>
    <scope>NUCLEOTIDE SEQUENCE [LARGE SCALE GENOMIC DNA]</scope>
    <source>
        <strain evidence="2">UBA9169</strain>
    </source>
</reference>
<dbReference type="Gene3D" id="2.40.50.90">
    <property type="match status" value="1"/>
</dbReference>
<dbReference type="InterPro" id="IPR016071">
    <property type="entry name" value="Staphylococal_nuclease_OB-fold"/>
</dbReference>
<proteinExistence type="predicted"/>
<dbReference type="Pfam" id="PF00565">
    <property type="entry name" value="SNase"/>
    <property type="match status" value="1"/>
</dbReference>
<feature type="domain" description="TNase-like" evidence="1">
    <location>
        <begin position="25"/>
        <end position="95"/>
    </location>
</feature>
<accession>A0A348WGK6</accession>
<evidence type="ECO:0000259" key="1">
    <source>
        <dbReference type="Pfam" id="PF00565"/>
    </source>
</evidence>
<name>A0A348WGK6_9RHOB</name>